<dbReference type="InterPro" id="IPR004057">
    <property type="entry name" value="Epsilon_tubulin"/>
</dbReference>
<dbReference type="SUPFAM" id="SSF52490">
    <property type="entry name" value="Tubulin nucleotide-binding domain-like"/>
    <property type="match status" value="1"/>
</dbReference>
<dbReference type="Pfam" id="PF03953">
    <property type="entry name" value="Tubulin_C"/>
    <property type="match status" value="1"/>
</dbReference>
<dbReference type="InterPro" id="IPR003008">
    <property type="entry name" value="Tubulin_FtsZ_GTPase"/>
</dbReference>
<dbReference type="InterPro" id="IPR008280">
    <property type="entry name" value="Tub_FtsZ_C"/>
</dbReference>
<evidence type="ECO:0000256" key="1">
    <source>
        <dbReference type="ARBA" id="ARBA00009636"/>
    </source>
</evidence>
<accession>A0A061QL12</accession>
<evidence type="ECO:0000256" key="3">
    <source>
        <dbReference type="ARBA" id="ARBA00022741"/>
    </source>
</evidence>
<proteinExistence type="inferred from homology"/>
<dbReference type="GO" id="GO:0005874">
    <property type="term" value="C:microtubule"/>
    <property type="evidence" value="ECO:0007669"/>
    <property type="project" value="UniProtKB-KW"/>
</dbReference>
<dbReference type="InterPro" id="IPR036525">
    <property type="entry name" value="Tubulin/FtsZ_GTPase_sf"/>
</dbReference>
<dbReference type="PANTHER" id="PTHR11588">
    <property type="entry name" value="TUBULIN"/>
    <property type="match status" value="1"/>
</dbReference>
<dbReference type="GO" id="GO:0007017">
    <property type="term" value="P:microtubule-based process"/>
    <property type="evidence" value="ECO:0007669"/>
    <property type="project" value="InterPro"/>
</dbReference>
<dbReference type="SMART" id="SM00865">
    <property type="entry name" value="Tubulin_C"/>
    <property type="match status" value="1"/>
</dbReference>
<evidence type="ECO:0000256" key="4">
    <source>
        <dbReference type="ARBA" id="ARBA00023134"/>
    </source>
</evidence>
<feature type="domain" description="Tubulin/FtsZ 2-layer sandwich" evidence="5">
    <location>
        <begin position="140"/>
        <end position="278"/>
    </location>
</feature>
<keyword evidence="2" id="KW-0493">Microtubule</keyword>
<comment type="similarity">
    <text evidence="1">Belongs to the tubulin family.</text>
</comment>
<dbReference type="Gene3D" id="3.30.1330.20">
    <property type="entry name" value="Tubulin/FtsZ, C-terminal domain"/>
    <property type="match status" value="1"/>
</dbReference>
<dbReference type="Pfam" id="PF00091">
    <property type="entry name" value="Tubulin"/>
    <property type="match status" value="1"/>
</dbReference>
<keyword evidence="3" id="KW-0547">Nucleotide-binding</keyword>
<evidence type="ECO:0000259" key="5">
    <source>
        <dbReference type="SMART" id="SM00865"/>
    </source>
</evidence>
<dbReference type="PRINTS" id="PR01519">
    <property type="entry name" value="EPSLNTUBULIN"/>
</dbReference>
<reference evidence="6" key="1">
    <citation type="submission" date="2014-05" db="EMBL/GenBank/DDBJ databases">
        <title>The transcriptome of the halophilic microalga Tetraselmis sp. GSL018 isolated from the Great Salt Lake, Utah.</title>
        <authorList>
            <person name="Jinkerson R.E."/>
            <person name="D'Adamo S."/>
            <person name="Posewitz M.C."/>
        </authorList>
    </citation>
    <scope>NUCLEOTIDE SEQUENCE</scope>
    <source>
        <strain evidence="6">GSL018</strain>
    </source>
</reference>
<dbReference type="SUPFAM" id="SSF55307">
    <property type="entry name" value="Tubulin C-terminal domain-like"/>
    <property type="match status" value="1"/>
</dbReference>
<dbReference type="EMBL" id="GBEZ01026808">
    <property type="protein sequence ID" value="JAC60433.1"/>
    <property type="molecule type" value="Transcribed_RNA"/>
</dbReference>
<dbReference type="InterPro" id="IPR037103">
    <property type="entry name" value="Tubulin/FtsZ-like_C"/>
</dbReference>
<name>A0A061QL12_9CHLO</name>
<dbReference type="FunFam" id="1.10.287.600:FF:000007">
    <property type="entry name" value="tubulin epsilon chain"/>
    <property type="match status" value="1"/>
</dbReference>
<organism evidence="6">
    <name type="scientific">Tetraselmis sp. GSL018</name>
    <dbReference type="NCBI Taxonomy" id="582737"/>
    <lineage>
        <taxon>Eukaryota</taxon>
        <taxon>Viridiplantae</taxon>
        <taxon>Chlorophyta</taxon>
        <taxon>core chlorophytes</taxon>
        <taxon>Chlorodendrophyceae</taxon>
        <taxon>Chlorodendrales</taxon>
        <taxon>Chlorodendraceae</taxon>
        <taxon>Tetraselmis</taxon>
    </lineage>
</organism>
<dbReference type="InterPro" id="IPR018316">
    <property type="entry name" value="Tubulin/FtsZ_2-layer-sand-dom"/>
</dbReference>
<gene>
    <name evidence="6" type="ORF">TSPGSL018_28981</name>
</gene>
<keyword evidence="4" id="KW-0342">GTP-binding</keyword>
<feature type="non-terminal residue" evidence="6">
    <location>
        <position position="1"/>
    </location>
</feature>
<dbReference type="PRINTS" id="PR01161">
    <property type="entry name" value="TUBULIN"/>
</dbReference>
<sequence length="339" mass="37621">RGAVRLAAVLPDTALPRGRHRQRPRQLHAADACGRVPNPDVYRFATSIFPSEDDDVITSPYNAMLTLSHLAEDADCVFPVDNQSLAEICGRIESLAHKSRASSSLSGPRDSHSKPFDAMNGIAANLLLGVTSSVRFEGSLNVDLNEITNNLVPYPRMHFLLPSMSPFATPRDVGMARAGSRALETSFSQCFSREHQLLRAEPRRSTYLACGMLFRGDVTMSDVQRNMARIKPSLRMVPWNTEGFKIGLCGVPPADAPLSVTCLSNNCCVRGTFTSMQERFMKLYKRKVYVHHYTRYMEAAVFDQALEDVHSLIEDYAGLDSLPQDSGYTRMRPLGTGFL</sequence>
<dbReference type="Gene3D" id="3.40.50.1440">
    <property type="entry name" value="Tubulin/FtsZ, GTPase domain"/>
    <property type="match status" value="1"/>
</dbReference>
<dbReference type="InterPro" id="IPR000217">
    <property type="entry name" value="Tubulin"/>
</dbReference>
<dbReference type="GO" id="GO:0005525">
    <property type="term" value="F:GTP binding"/>
    <property type="evidence" value="ECO:0007669"/>
    <property type="project" value="UniProtKB-KW"/>
</dbReference>
<protein>
    <submittedName>
        <fullName evidence="6">Tubulin epsilon chain</fullName>
    </submittedName>
</protein>
<dbReference type="Gene3D" id="1.10.287.600">
    <property type="entry name" value="Helix hairpin bin"/>
    <property type="match status" value="1"/>
</dbReference>
<evidence type="ECO:0000313" key="6">
    <source>
        <dbReference type="EMBL" id="JAC60433.1"/>
    </source>
</evidence>
<evidence type="ECO:0000256" key="2">
    <source>
        <dbReference type="ARBA" id="ARBA00022701"/>
    </source>
</evidence>
<dbReference type="InterPro" id="IPR023123">
    <property type="entry name" value="Tubulin_C"/>
</dbReference>
<dbReference type="AlphaFoldDB" id="A0A061QL12"/>